<dbReference type="Proteomes" id="UP000037178">
    <property type="component" value="Unassembled WGS sequence"/>
</dbReference>
<dbReference type="AlphaFoldDB" id="A0A0J9EBK6"/>
<organism evidence="1 2">
    <name type="scientific">Candidatus Rhodobacter oscarellae</name>
    <dbReference type="NCBI Taxonomy" id="1675527"/>
    <lineage>
        <taxon>Bacteria</taxon>
        <taxon>Pseudomonadati</taxon>
        <taxon>Pseudomonadota</taxon>
        <taxon>Alphaproteobacteria</taxon>
        <taxon>Rhodobacterales</taxon>
        <taxon>Rhodobacter group</taxon>
        <taxon>Rhodobacter</taxon>
    </lineage>
</organism>
<gene>
    <name evidence="1" type="ORF">AIOL_000285</name>
</gene>
<accession>A0A0J9EBK6</accession>
<dbReference type="PATRIC" id="fig|1675527.3.peg.331"/>
<dbReference type="SUPFAM" id="SSF103481">
    <property type="entry name" value="Multidrug resistance efflux transporter EmrE"/>
    <property type="match status" value="1"/>
</dbReference>
<dbReference type="InterPro" id="IPR037185">
    <property type="entry name" value="EmrE-like"/>
</dbReference>
<name>A0A0J9EBK6_9RHOB</name>
<sequence length="103" mass="11115">MSVLAFLAGLCLIAAYKAGDAGVVAPMQYSQIVWASVFGLIFFNERADQTTWTGAAIVIASGLYIVAREAFGGTTLARPVLRGRGRPETGTQLRMQMREVHHS</sequence>
<proteinExistence type="predicted"/>
<reference evidence="1 2" key="1">
    <citation type="submission" date="2015-06" db="EMBL/GenBank/DDBJ databases">
        <title>Draft genome sequence of an Alphaproteobacteria species associated to the Mediterranean sponge Oscarella lobularis.</title>
        <authorList>
            <person name="Jourda C."/>
            <person name="Santini S."/>
            <person name="Claverie J.-M."/>
        </authorList>
    </citation>
    <scope>NUCLEOTIDE SEQUENCE [LARGE SCALE GENOMIC DNA]</scope>
    <source>
        <strain evidence="1">IGS</strain>
    </source>
</reference>
<dbReference type="STRING" id="1675527.AIOL_000285"/>
<dbReference type="EMBL" id="LFTY01000001">
    <property type="protein sequence ID" value="KMW60132.1"/>
    <property type="molecule type" value="Genomic_DNA"/>
</dbReference>
<evidence type="ECO:0000313" key="2">
    <source>
        <dbReference type="Proteomes" id="UP000037178"/>
    </source>
</evidence>
<protein>
    <submittedName>
        <fullName evidence="1">Putative membrane protein</fullName>
    </submittedName>
</protein>
<evidence type="ECO:0000313" key="1">
    <source>
        <dbReference type="EMBL" id="KMW60132.1"/>
    </source>
</evidence>
<keyword evidence="2" id="KW-1185">Reference proteome</keyword>
<dbReference type="Gene3D" id="1.10.3730.20">
    <property type="match status" value="1"/>
</dbReference>
<comment type="caution">
    <text evidence="1">The sequence shown here is derived from an EMBL/GenBank/DDBJ whole genome shotgun (WGS) entry which is preliminary data.</text>
</comment>